<evidence type="ECO:0000313" key="3">
    <source>
        <dbReference type="Proteomes" id="UP000238288"/>
    </source>
</evidence>
<dbReference type="EMBL" id="AQGW01000018">
    <property type="protein sequence ID" value="MBE0381795.1"/>
    <property type="molecule type" value="Genomic_DNA"/>
</dbReference>
<reference evidence="1 4" key="1">
    <citation type="submission" date="2015-06" db="EMBL/GenBank/DDBJ databases">
        <title>Genome sequence of Pseudoalteromonas carrageenovora.</title>
        <authorList>
            <person name="Xie B.-B."/>
            <person name="Rong J.-C."/>
            <person name="Qin Q.-L."/>
            <person name="Zhang Y.-Z."/>
        </authorList>
    </citation>
    <scope>NUCLEOTIDE SEQUENCE [LARGE SCALE GENOMIC DNA]</scope>
    <source>
        <strain evidence="1 4">IAM 12662</strain>
    </source>
</reference>
<dbReference type="Proteomes" id="UP000615003">
    <property type="component" value="Unassembled WGS sequence"/>
</dbReference>
<name>A0A2K4X5J9_PSEVC</name>
<dbReference type="InterPro" id="IPR036291">
    <property type="entry name" value="NAD(P)-bd_dom_sf"/>
</dbReference>
<dbReference type="GO" id="GO:0005737">
    <property type="term" value="C:cytoplasm"/>
    <property type="evidence" value="ECO:0007669"/>
    <property type="project" value="TreeGrafter"/>
</dbReference>
<reference evidence="2 3" key="2">
    <citation type="submission" date="2017-11" db="EMBL/GenBank/DDBJ databases">
        <authorList>
            <person name="Han C.G."/>
        </authorList>
    </citation>
    <scope>NUCLEOTIDE SEQUENCE [LARGE SCALE GENOMIC DNA]</scope>
    <source>
        <strain evidence="3">ATCC 43555</strain>
        <strain evidence="2">ATCC43555</strain>
    </source>
</reference>
<dbReference type="OrthoDB" id="9798632at2"/>
<dbReference type="SUPFAM" id="SSF51735">
    <property type="entry name" value="NAD(P)-binding Rossmann-fold domains"/>
    <property type="match status" value="1"/>
</dbReference>
<gene>
    <name evidence="2" type="ORF">PCAR9_A20023</name>
    <name evidence="1" type="ORF">PCARR_a0022</name>
</gene>
<evidence type="ECO:0000313" key="1">
    <source>
        <dbReference type="EMBL" id="MBE0381795.1"/>
    </source>
</evidence>
<protein>
    <submittedName>
        <fullName evidence="2">NADH dehydrogenase</fullName>
    </submittedName>
</protein>
<accession>A0A2K4X5J9</accession>
<dbReference type="EMBL" id="LT965928">
    <property type="protein sequence ID" value="SOU39605.1"/>
    <property type="molecule type" value="Genomic_DNA"/>
</dbReference>
<sequence length="216" mass="24124">MAKTAVLIGATGLVGNELLHKLLSSEHYSKVVTLSRRDLAISHVKLVNHVIDFDKLTQYSELIKGDVFFSCLGTTLKQAGSVAEQRKVDFDYQFIAAQLAANNNIPHYCLVSSSGANAHSRSAYLKMKGALEVQVKQLNFSKCSIFQPSLLLGERKQFRAAEKIGSYIFPVITMLPFLKRYKPITGKQVAQKMHTVSIEQQAALSYYVLDELFKYS</sequence>
<dbReference type="RefSeq" id="WP_058547650.1">
    <property type="nucleotide sequence ID" value="NZ_AQGW01000018.1"/>
</dbReference>
<dbReference type="Gene3D" id="3.40.50.720">
    <property type="entry name" value="NAD(P)-binding Rossmann-like Domain"/>
    <property type="match status" value="1"/>
</dbReference>
<organism evidence="2 3">
    <name type="scientific">Pseudoalteromonas carrageenovora IAM 12662</name>
    <dbReference type="NCBI Taxonomy" id="1314868"/>
    <lineage>
        <taxon>Bacteria</taxon>
        <taxon>Pseudomonadati</taxon>
        <taxon>Pseudomonadota</taxon>
        <taxon>Gammaproteobacteria</taxon>
        <taxon>Alteromonadales</taxon>
        <taxon>Pseudoalteromonadaceae</taxon>
        <taxon>Pseudoalteromonas</taxon>
    </lineage>
</organism>
<dbReference type="PANTHER" id="PTHR14097:SF7">
    <property type="entry name" value="OXIDOREDUCTASE HTATIP2"/>
    <property type="match status" value="1"/>
</dbReference>
<dbReference type="GO" id="GO:0051170">
    <property type="term" value="P:import into nucleus"/>
    <property type="evidence" value="ECO:0007669"/>
    <property type="project" value="TreeGrafter"/>
</dbReference>
<dbReference type="Proteomes" id="UP000238288">
    <property type="component" value="Chromosome PCAR9a"/>
</dbReference>
<dbReference type="AlphaFoldDB" id="A0A2K4X5J9"/>
<keyword evidence="4" id="KW-1185">Reference proteome</keyword>
<dbReference type="PANTHER" id="PTHR14097">
    <property type="entry name" value="OXIDOREDUCTASE HTATIP2"/>
    <property type="match status" value="1"/>
</dbReference>
<evidence type="ECO:0000313" key="2">
    <source>
        <dbReference type="EMBL" id="SOU39605.1"/>
    </source>
</evidence>
<evidence type="ECO:0000313" key="4">
    <source>
        <dbReference type="Proteomes" id="UP000615003"/>
    </source>
</evidence>
<proteinExistence type="predicted"/>
<dbReference type="GeneID" id="93662249"/>